<proteinExistence type="inferred from homology"/>
<dbReference type="InterPro" id="IPR031052">
    <property type="entry name" value="FHY3/FAR1"/>
</dbReference>
<dbReference type="GO" id="GO:0008270">
    <property type="term" value="F:zinc ion binding"/>
    <property type="evidence" value="ECO:0007669"/>
    <property type="project" value="UniProtKB-UniRule"/>
</dbReference>
<gene>
    <name evidence="3" type="ORF">R3W88_004187</name>
</gene>
<comment type="caution">
    <text evidence="3">The sequence shown here is derived from an EMBL/GenBank/DDBJ whole genome shotgun (WGS) entry which is preliminary data.</text>
</comment>
<organism evidence="3 4">
    <name type="scientific">Solanum pinnatisectum</name>
    <name type="common">tansyleaf nightshade</name>
    <dbReference type="NCBI Taxonomy" id="50273"/>
    <lineage>
        <taxon>Eukaryota</taxon>
        <taxon>Viridiplantae</taxon>
        <taxon>Streptophyta</taxon>
        <taxon>Embryophyta</taxon>
        <taxon>Tracheophyta</taxon>
        <taxon>Spermatophyta</taxon>
        <taxon>Magnoliopsida</taxon>
        <taxon>eudicotyledons</taxon>
        <taxon>Gunneridae</taxon>
        <taxon>Pentapetalae</taxon>
        <taxon>asterids</taxon>
        <taxon>lamiids</taxon>
        <taxon>Solanales</taxon>
        <taxon>Solanaceae</taxon>
        <taxon>Solanoideae</taxon>
        <taxon>Solaneae</taxon>
        <taxon>Solanum</taxon>
    </lineage>
</organism>
<dbReference type="Proteomes" id="UP001311915">
    <property type="component" value="Unassembled WGS sequence"/>
</dbReference>
<feature type="region of interest" description="Disordered" evidence="2">
    <location>
        <begin position="24"/>
        <end position="48"/>
    </location>
</feature>
<dbReference type="PANTHER" id="PTHR31669:SF251">
    <property type="entry name" value="PROTEIN FAR1-RELATED SEQUENCE"/>
    <property type="match status" value="1"/>
</dbReference>
<comment type="similarity">
    <text evidence="1">Belongs to the FHY3/FAR1 family.</text>
</comment>
<keyword evidence="1" id="KW-0479">Metal-binding</keyword>
<reference evidence="3 4" key="1">
    <citation type="submission" date="2023-10" db="EMBL/GenBank/DDBJ databases">
        <title>Genome-Wide Identification Analysis in wild type Solanum Pinnatisectum Reveals Some Genes Defensing Phytophthora Infestans.</title>
        <authorList>
            <person name="Sun C."/>
        </authorList>
    </citation>
    <scope>NUCLEOTIDE SEQUENCE [LARGE SCALE GENOMIC DNA]</scope>
    <source>
        <strain evidence="3">LQN</strain>
        <tissue evidence="3">Leaf</tissue>
    </source>
</reference>
<dbReference type="AlphaFoldDB" id="A0AAV9K8S4"/>
<keyword evidence="1" id="KW-0863">Zinc-finger</keyword>
<dbReference type="GO" id="GO:0006355">
    <property type="term" value="P:regulation of DNA-templated transcription"/>
    <property type="evidence" value="ECO:0007669"/>
    <property type="project" value="UniProtKB-UniRule"/>
</dbReference>
<keyword evidence="4" id="KW-1185">Reference proteome</keyword>
<sequence>MDPNSQNSQLTQVLNNVLGLVEDDSLFSQNDEHNEDSDSAYDGPESYLHSDDEGLLNMLFEEMNQPEQEESINFSDGEEYEADEESMGNVPPTAILTDQCESIKAAIAEVLPYTIHSITIHELEGKWTAFIQKYEFQDRLWFHNLYSEKEKWVPVFLKHDFWAGMMSTQRSESMHVFFYGYISKRSSLKQFVKQCELAM</sequence>
<comment type="function">
    <text evidence="1">Putative transcription activator involved in regulating light control of development.</text>
</comment>
<dbReference type="EMBL" id="JAWPEI010000011">
    <property type="protein sequence ID" value="KAK4709674.1"/>
    <property type="molecule type" value="Genomic_DNA"/>
</dbReference>
<protein>
    <recommendedName>
        <fullName evidence="1">Protein FAR1-RELATED SEQUENCE</fullName>
    </recommendedName>
</protein>
<evidence type="ECO:0000313" key="3">
    <source>
        <dbReference type="EMBL" id="KAK4709674.1"/>
    </source>
</evidence>
<name>A0AAV9K8S4_9SOLN</name>
<dbReference type="PANTHER" id="PTHR31669">
    <property type="entry name" value="PROTEIN FAR1-RELATED SEQUENCE 10-RELATED"/>
    <property type="match status" value="1"/>
</dbReference>
<accession>A0AAV9K8S4</accession>
<comment type="subcellular location">
    <subcellularLocation>
        <location evidence="1">Nucleus</location>
    </subcellularLocation>
</comment>
<evidence type="ECO:0000256" key="1">
    <source>
        <dbReference type="RuleBase" id="RU367018"/>
    </source>
</evidence>
<evidence type="ECO:0000313" key="4">
    <source>
        <dbReference type="Proteomes" id="UP001311915"/>
    </source>
</evidence>
<keyword evidence="1" id="KW-0862">Zinc</keyword>
<keyword evidence="1" id="KW-0539">Nucleus</keyword>
<dbReference type="GO" id="GO:0005634">
    <property type="term" value="C:nucleus"/>
    <property type="evidence" value="ECO:0007669"/>
    <property type="project" value="UniProtKB-SubCell"/>
</dbReference>
<evidence type="ECO:0000256" key="2">
    <source>
        <dbReference type="SAM" id="MobiDB-lite"/>
    </source>
</evidence>